<keyword evidence="3" id="KW-1185">Reference proteome</keyword>
<organism evidence="2 3">
    <name type="scientific">Octopus vulgaris</name>
    <name type="common">Common octopus</name>
    <dbReference type="NCBI Taxonomy" id="6645"/>
    <lineage>
        <taxon>Eukaryota</taxon>
        <taxon>Metazoa</taxon>
        <taxon>Spiralia</taxon>
        <taxon>Lophotrochozoa</taxon>
        <taxon>Mollusca</taxon>
        <taxon>Cephalopoda</taxon>
        <taxon>Coleoidea</taxon>
        <taxon>Octopodiformes</taxon>
        <taxon>Octopoda</taxon>
        <taxon>Incirrata</taxon>
        <taxon>Octopodidae</taxon>
        <taxon>Octopus</taxon>
    </lineage>
</organism>
<gene>
    <name evidence="2" type="ORF">OCTVUL_1B021584</name>
</gene>
<keyword evidence="1" id="KW-0472">Membrane</keyword>
<proteinExistence type="predicted"/>
<keyword evidence="1" id="KW-1133">Transmembrane helix</keyword>
<keyword evidence="1" id="KW-0812">Transmembrane</keyword>
<evidence type="ECO:0000313" key="2">
    <source>
        <dbReference type="EMBL" id="CAI9738372.1"/>
    </source>
</evidence>
<evidence type="ECO:0000256" key="1">
    <source>
        <dbReference type="SAM" id="Phobius"/>
    </source>
</evidence>
<sequence>MLVISSSSSSSILNLWSSVRCDYQNQGLKMICRSFLIQRKLTLNHLDMEGVVGMVTACVFVRCVFFFFGFSFSRTQSRHLTGEKHKNKTPFSCFFFNQNFTLKQRKEDFSPDFFKT</sequence>
<evidence type="ECO:0000313" key="3">
    <source>
        <dbReference type="Proteomes" id="UP001162480"/>
    </source>
</evidence>
<protein>
    <submittedName>
        <fullName evidence="2">Uncharacterized protein</fullName>
    </submittedName>
</protein>
<accession>A0AA36BR50</accession>
<feature type="transmembrane region" description="Helical" evidence="1">
    <location>
        <begin position="51"/>
        <end position="70"/>
    </location>
</feature>
<dbReference type="AlphaFoldDB" id="A0AA36BR50"/>
<dbReference type="Proteomes" id="UP001162480">
    <property type="component" value="Chromosome 21"/>
</dbReference>
<name>A0AA36BR50_OCTVU</name>
<dbReference type="EMBL" id="OX597834">
    <property type="protein sequence ID" value="CAI9738372.1"/>
    <property type="molecule type" value="Genomic_DNA"/>
</dbReference>
<reference evidence="2" key="1">
    <citation type="submission" date="2023-08" db="EMBL/GenBank/DDBJ databases">
        <authorList>
            <person name="Alioto T."/>
            <person name="Alioto T."/>
            <person name="Gomez Garrido J."/>
        </authorList>
    </citation>
    <scope>NUCLEOTIDE SEQUENCE</scope>
</reference>